<proteinExistence type="predicted"/>
<name>A0A0N5BQB0_STREA</name>
<evidence type="ECO:0000313" key="2">
    <source>
        <dbReference type="Proteomes" id="UP000046392"/>
    </source>
</evidence>
<keyword evidence="1" id="KW-1133">Transmembrane helix</keyword>
<reference evidence="3" key="1">
    <citation type="submission" date="2017-02" db="UniProtKB">
        <authorList>
            <consortium name="WormBaseParasite"/>
        </authorList>
    </citation>
    <scope>IDENTIFICATION</scope>
</reference>
<evidence type="ECO:0000313" key="3">
    <source>
        <dbReference type="WBParaSite" id="SPAL_0000807850.1"/>
    </source>
</evidence>
<dbReference type="STRING" id="174720.A0A0N5BQB0"/>
<dbReference type="Proteomes" id="UP000046392">
    <property type="component" value="Unplaced"/>
</dbReference>
<feature type="transmembrane region" description="Helical" evidence="1">
    <location>
        <begin position="21"/>
        <end position="43"/>
    </location>
</feature>
<keyword evidence="1" id="KW-0812">Transmembrane</keyword>
<accession>A0A0N5BQB0</accession>
<organism evidence="2 3">
    <name type="scientific">Strongyloides papillosus</name>
    <name type="common">Intestinal threadworm</name>
    <dbReference type="NCBI Taxonomy" id="174720"/>
    <lineage>
        <taxon>Eukaryota</taxon>
        <taxon>Metazoa</taxon>
        <taxon>Ecdysozoa</taxon>
        <taxon>Nematoda</taxon>
        <taxon>Chromadorea</taxon>
        <taxon>Rhabditida</taxon>
        <taxon>Tylenchina</taxon>
        <taxon>Panagrolaimomorpha</taxon>
        <taxon>Strongyloidoidea</taxon>
        <taxon>Strongyloididae</taxon>
        <taxon>Strongyloides</taxon>
    </lineage>
</organism>
<keyword evidence="1" id="KW-0472">Membrane</keyword>
<dbReference type="WBParaSite" id="SPAL_0000807850.1">
    <property type="protein sequence ID" value="SPAL_0000807850.1"/>
    <property type="gene ID" value="SPAL_0000807850"/>
</dbReference>
<keyword evidence="2" id="KW-1185">Reference proteome</keyword>
<dbReference type="AlphaFoldDB" id="A0A0N5BQB0"/>
<sequence>MIAFLLKEQENFKARKTRIRAGTRITVLVELTYLFFNALNVVITICEHADAFALTEIYYYS</sequence>
<evidence type="ECO:0000256" key="1">
    <source>
        <dbReference type="SAM" id="Phobius"/>
    </source>
</evidence>
<protein>
    <submittedName>
        <fullName evidence="3">7TM_GPCR_Srx domain-containing protein</fullName>
    </submittedName>
</protein>